<dbReference type="Proteomes" id="UP000603865">
    <property type="component" value="Unassembled WGS sequence"/>
</dbReference>
<dbReference type="GO" id="GO:0016787">
    <property type="term" value="F:hydrolase activity"/>
    <property type="evidence" value="ECO:0007669"/>
    <property type="project" value="InterPro"/>
</dbReference>
<dbReference type="Pfam" id="PF00149">
    <property type="entry name" value="Metallophos"/>
    <property type="match status" value="1"/>
</dbReference>
<keyword evidence="3" id="KW-1185">Reference proteome</keyword>
<evidence type="ECO:0000259" key="1">
    <source>
        <dbReference type="Pfam" id="PF00149"/>
    </source>
</evidence>
<dbReference type="InterPro" id="IPR004843">
    <property type="entry name" value="Calcineurin-like_PHP"/>
</dbReference>
<gene>
    <name evidence="2" type="ORF">GCM10008957_22340</name>
</gene>
<dbReference type="Gene3D" id="3.60.21.10">
    <property type="match status" value="1"/>
</dbReference>
<evidence type="ECO:0000313" key="2">
    <source>
        <dbReference type="EMBL" id="GGR09019.1"/>
    </source>
</evidence>
<dbReference type="SUPFAM" id="SSF56300">
    <property type="entry name" value="Metallo-dependent phosphatases"/>
    <property type="match status" value="1"/>
</dbReference>
<dbReference type="RefSeq" id="WP_189090334.1">
    <property type="nucleotide sequence ID" value="NZ_BMQL01000010.1"/>
</dbReference>
<feature type="domain" description="Calcineurin-like phosphoesterase" evidence="1">
    <location>
        <begin position="4"/>
        <end position="190"/>
    </location>
</feature>
<dbReference type="EMBL" id="BMQL01000010">
    <property type="protein sequence ID" value="GGR09019.1"/>
    <property type="molecule type" value="Genomic_DNA"/>
</dbReference>
<proteinExistence type="predicted"/>
<reference evidence="2" key="1">
    <citation type="journal article" date="2014" name="Int. J. Syst. Evol. Microbiol.">
        <title>Complete genome sequence of Corynebacterium casei LMG S-19264T (=DSM 44701T), isolated from a smear-ripened cheese.</title>
        <authorList>
            <consortium name="US DOE Joint Genome Institute (JGI-PGF)"/>
            <person name="Walter F."/>
            <person name="Albersmeier A."/>
            <person name="Kalinowski J."/>
            <person name="Ruckert C."/>
        </authorList>
    </citation>
    <scope>NUCLEOTIDE SEQUENCE</scope>
    <source>
        <strain evidence="2">JCM 31311</strain>
    </source>
</reference>
<accession>A0A918F7N3</accession>
<evidence type="ECO:0000313" key="3">
    <source>
        <dbReference type="Proteomes" id="UP000603865"/>
    </source>
</evidence>
<comment type="caution">
    <text evidence="2">The sequence shown here is derived from an EMBL/GenBank/DDBJ whole genome shotgun (WGS) entry which is preliminary data.</text>
</comment>
<dbReference type="AlphaFoldDB" id="A0A918F7N3"/>
<protein>
    <submittedName>
        <fullName evidence="2">Metallophosphoesterase</fullName>
    </submittedName>
</protein>
<reference evidence="2" key="2">
    <citation type="submission" date="2020-09" db="EMBL/GenBank/DDBJ databases">
        <authorList>
            <person name="Sun Q."/>
            <person name="Ohkuma M."/>
        </authorList>
    </citation>
    <scope>NUCLEOTIDE SEQUENCE</scope>
    <source>
        <strain evidence="2">JCM 31311</strain>
    </source>
</reference>
<organism evidence="2 3">
    <name type="scientific">Deinococcus ruber</name>
    <dbReference type="NCBI Taxonomy" id="1848197"/>
    <lineage>
        <taxon>Bacteria</taxon>
        <taxon>Thermotogati</taxon>
        <taxon>Deinococcota</taxon>
        <taxon>Deinococci</taxon>
        <taxon>Deinococcales</taxon>
        <taxon>Deinococcaceae</taxon>
        <taxon>Deinococcus</taxon>
    </lineage>
</organism>
<sequence>MRCKFIAIGDVHADFERLWEALRAASCIDAAGMPTMPVLSGLYQVVLIGDLVHPKTEAEYARLIGSDAFDSSDPEQLFLAAREQVKRLERLYAYQRAAPRSVHIILGNHDDAVLHTDYLLGTVGGLSHIEFDASRGGVMLPEHLRAWFQSSLRELRVGGLHFAHVGPLPAMTSYDDLFYADHVHKRWWQDTPEYVQMAGIEFGVYGHTQMKDGIMINRTNGFAMIDALHTREYLEVLVDTGSVEEPLSVRPVPF</sequence>
<dbReference type="InterPro" id="IPR029052">
    <property type="entry name" value="Metallo-depent_PP-like"/>
</dbReference>
<name>A0A918F7N3_9DEIO</name>